<reference evidence="2" key="2">
    <citation type="submission" date="2025-08" db="UniProtKB">
        <authorList>
            <consortium name="RefSeq"/>
        </authorList>
    </citation>
    <scope>IDENTIFICATION</scope>
    <source>
        <tissue evidence="2">Leaf</tissue>
    </source>
</reference>
<sequence>MAGEVLSTLYQCMKFEWGCQDIVIHGEWSQSVYLEHAVLFIEGLDGVDFHVVEILQTMKIEKIEHNLGMQSPYRSKMHPDKNYIDPIEIEVWGQHAYCFHVDEDLDGKPWYYEIKRFLQTRDYPENATNGQK</sequence>
<proteinExistence type="predicted"/>
<dbReference type="RefSeq" id="XP_075083502.1">
    <property type="nucleotide sequence ID" value="XM_075227401.1"/>
</dbReference>
<gene>
    <name evidence="2" type="primary">LOC142167243</name>
</gene>
<accession>A0AC58SET9</accession>
<name>A0AC58SET9_TOBAC</name>
<dbReference type="Proteomes" id="UP000790787">
    <property type="component" value="Chromosome 12"/>
</dbReference>
<evidence type="ECO:0000313" key="2">
    <source>
        <dbReference type="RefSeq" id="XP_075083502.1"/>
    </source>
</evidence>
<keyword evidence="1" id="KW-1185">Reference proteome</keyword>
<reference evidence="1" key="1">
    <citation type="journal article" date="2014" name="Nat. Commun.">
        <title>The tobacco genome sequence and its comparison with those of tomato and potato.</title>
        <authorList>
            <person name="Sierro N."/>
            <person name="Battey J.N."/>
            <person name="Ouadi S."/>
            <person name="Bakaher N."/>
            <person name="Bovet L."/>
            <person name="Willig A."/>
            <person name="Goepfert S."/>
            <person name="Peitsch M.C."/>
            <person name="Ivanov N.V."/>
        </authorList>
    </citation>
    <scope>NUCLEOTIDE SEQUENCE [LARGE SCALE GENOMIC DNA]</scope>
</reference>
<protein>
    <submittedName>
        <fullName evidence="2">Uncharacterized protein LOC142167243</fullName>
    </submittedName>
</protein>
<organism evidence="1 2">
    <name type="scientific">Nicotiana tabacum</name>
    <name type="common">Common tobacco</name>
    <dbReference type="NCBI Taxonomy" id="4097"/>
    <lineage>
        <taxon>Eukaryota</taxon>
        <taxon>Viridiplantae</taxon>
        <taxon>Streptophyta</taxon>
        <taxon>Embryophyta</taxon>
        <taxon>Tracheophyta</taxon>
        <taxon>Spermatophyta</taxon>
        <taxon>Magnoliopsida</taxon>
        <taxon>eudicotyledons</taxon>
        <taxon>Gunneridae</taxon>
        <taxon>Pentapetalae</taxon>
        <taxon>asterids</taxon>
        <taxon>lamiids</taxon>
        <taxon>Solanales</taxon>
        <taxon>Solanaceae</taxon>
        <taxon>Nicotianoideae</taxon>
        <taxon>Nicotianeae</taxon>
        <taxon>Nicotiana</taxon>
    </lineage>
</organism>
<evidence type="ECO:0000313" key="1">
    <source>
        <dbReference type="Proteomes" id="UP000790787"/>
    </source>
</evidence>